<feature type="non-terminal residue" evidence="2">
    <location>
        <position position="131"/>
    </location>
</feature>
<accession>A0A383DEL5</accession>
<feature type="non-terminal residue" evidence="2">
    <location>
        <position position="1"/>
    </location>
</feature>
<keyword evidence="1" id="KW-0808">Transferase</keyword>
<evidence type="ECO:0000313" key="2">
    <source>
        <dbReference type="EMBL" id="SVE42760.1"/>
    </source>
</evidence>
<dbReference type="Gene3D" id="2.160.10.10">
    <property type="entry name" value="Hexapeptide repeat proteins"/>
    <property type="match status" value="1"/>
</dbReference>
<dbReference type="GO" id="GO:0008780">
    <property type="term" value="F:acyl-[acyl-carrier-protein]-UDP-N-acetylglucosamine O-acyltransferase activity"/>
    <property type="evidence" value="ECO:0007669"/>
    <property type="project" value="InterPro"/>
</dbReference>
<gene>
    <name evidence="2" type="ORF">METZ01_LOCUS495614</name>
</gene>
<dbReference type="GO" id="GO:0008610">
    <property type="term" value="P:lipid biosynthetic process"/>
    <property type="evidence" value="ECO:0007669"/>
    <property type="project" value="InterPro"/>
</dbReference>
<dbReference type="EMBL" id="UINC01216571">
    <property type="protein sequence ID" value="SVE42760.1"/>
    <property type="molecule type" value="Genomic_DNA"/>
</dbReference>
<dbReference type="InterPro" id="IPR001451">
    <property type="entry name" value="Hexapep"/>
</dbReference>
<proteinExistence type="predicted"/>
<dbReference type="Pfam" id="PF00132">
    <property type="entry name" value="Hexapep"/>
    <property type="match status" value="1"/>
</dbReference>
<protein>
    <recommendedName>
        <fullName evidence="3">UDP N-acetylglucosamine O-acyltransferase C-terminal domain-containing protein</fullName>
    </recommendedName>
</protein>
<dbReference type="PANTHER" id="PTHR43480:SF1">
    <property type="entry name" value="ACYL-[ACYL-CARRIER-PROTEIN]--UDP-N-ACETYLGLUCOSAMINE O-ACYLTRANSFERASE, MITOCHONDRIAL-RELATED"/>
    <property type="match status" value="1"/>
</dbReference>
<evidence type="ECO:0008006" key="3">
    <source>
        <dbReference type="Google" id="ProtNLM"/>
    </source>
</evidence>
<sequence>VHHTAVGTHGATEVHPTAIIDPDAELGTGVRVGPWAIVGPRVRIGDGTKVGPRVLIEKDTTIGEGCWLANGAVLGTDPQDLKYQGEPSTLTIGDRTVVREFATLNRGTSASGCTVVGTDCLLMTYAHLAHD</sequence>
<name>A0A383DEL5_9ZZZZ</name>
<dbReference type="InterPro" id="IPR010137">
    <property type="entry name" value="Lipid_A_LpxA"/>
</dbReference>
<dbReference type="InterPro" id="IPR011004">
    <property type="entry name" value="Trimer_LpxA-like_sf"/>
</dbReference>
<organism evidence="2">
    <name type="scientific">marine metagenome</name>
    <dbReference type="NCBI Taxonomy" id="408172"/>
    <lineage>
        <taxon>unclassified sequences</taxon>
        <taxon>metagenomes</taxon>
        <taxon>ecological metagenomes</taxon>
    </lineage>
</organism>
<dbReference type="SUPFAM" id="SSF51161">
    <property type="entry name" value="Trimeric LpxA-like enzymes"/>
    <property type="match status" value="1"/>
</dbReference>
<dbReference type="PROSITE" id="PS00101">
    <property type="entry name" value="HEXAPEP_TRANSFERASES"/>
    <property type="match status" value="1"/>
</dbReference>
<evidence type="ECO:0000256" key="1">
    <source>
        <dbReference type="ARBA" id="ARBA00022679"/>
    </source>
</evidence>
<reference evidence="2" key="1">
    <citation type="submission" date="2018-05" db="EMBL/GenBank/DDBJ databases">
        <authorList>
            <person name="Lanie J.A."/>
            <person name="Ng W.-L."/>
            <person name="Kazmierczak K.M."/>
            <person name="Andrzejewski T.M."/>
            <person name="Davidsen T.M."/>
            <person name="Wayne K.J."/>
            <person name="Tettelin H."/>
            <person name="Glass J.I."/>
            <person name="Rusch D."/>
            <person name="Podicherti R."/>
            <person name="Tsui H.-C.T."/>
            <person name="Winkler M.E."/>
        </authorList>
    </citation>
    <scope>NUCLEOTIDE SEQUENCE</scope>
</reference>
<dbReference type="InterPro" id="IPR018357">
    <property type="entry name" value="Hexapep_transf_CS"/>
</dbReference>
<dbReference type="PANTHER" id="PTHR43480">
    <property type="entry name" value="ACYL-[ACYL-CARRIER-PROTEIN]--UDP-N-ACETYLGLUCOSAMINE O-ACYLTRANSFERASE"/>
    <property type="match status" value="1"/>
</dbReference>
<dbReference type="AlphaFoldDB" id="A0A383DEL5"/>